<sequence length="341" mass="38702">MRSNPYIISLLPFLFWVCTPSSFSIPPNPYADWAKNNVGLQVKNLPPLQGTWNQRIYPLDKNRLDTLVSVNVIDGIDDIPSPTKDLSIWKTKLNQIQNSLPKAVNDLADSYIYGIYFVTNLGSTGLTGIVRDENGKPIGGIIFLDSDLLGDGGNDWASKKESTAFLPSKEHSIKIHLDDSNSIETAVQFIILHELGHILSITKGHAPDFSETQRDFRKFPLFEGIWWSETYSPYEATFFPERNKIKFYKKTPNLSLFPEGKFLYKKLTNTGFVSLYAATNADDTYAEAFAEYVHVVLLKKEYKVILTSKNSSETLLQNPINKEGGRRFREIFQTMFEIPNP</sequence>
<organism evidence="1 2">
    <name type="scientific">Leptospira brenneri</name>
    <dbReference type="NCBI Taxonomy" id="2023182"/>
    <lineage>
        <taxon>Bacteria</taxon>
        <taxon>Pseudomonadati</taxon>
        <taxon>Spirochaetota</taxon>
        <taxon>Spirochaetia</taxon>
        <taxon>Leptospirales</taxon>
        <taxon>Leptospiraceae</taxon>
        <taxon>Leptospira</taxon>
    </lineage>
</organism>
<protein>
    <submittedName>
        <fullName evidence="1">Uncharacterized protein</fullName>
    </submittedName>
</protein>
<name>A0A2M9XZF2_9LEPT</name>
<dbReference type="GO" id="GO:0008237">
    <property type="term" value="F:metallopeptidase activity"/>
    <property type="evidence" value="ECO:0007669"/>
    <property type="project" value="InterPro"/>
</dbReference>
<reference evidence="1" key="1">
    <citation type="journal article" date="2019" name="PLoS Negl. Trop. Dis.">
        <title>Revisiting the worldwide diversity of Leptospira species in the environment.</title>
        <authorList>
            <person name="Vincent A.T."/>
            <person name="Schiettekatte O."/>
            <person name="Bourhy P."/>
            <person name="Veyrier F.J."/>
            <person name="Picardeau M."/>
        </authorList>
    </citation>
    <scope>NUCLEOTIDE SEQUENCE [LARGE SCALE GENOMIC DNA]</scope>
    <source>
        <strain evidence="1">201800277</strain>
    </source>
</reference>
<evidence type="ECO:0000313" key="2">
    <source>
        <dbReference type="Proteomes" id="UP000297891"/>
    </source>
</evidence>
<dbReference type="OrthoDB" id="8699919at2"/>
<evidence type="ECO:0000313" key="1">
    <source>
        <dbReference type="EMBL" id="TGK96950.1"/>
    </source>
</evidence>
<dbReference type="RefSeq" id="WP_100791386.1">
    <property type="nucleotide sequence ID" value="NZ_NPDQ01000006.1"/>
</dbReference>
<dbReference type="Proteomes" id="UP000297891">
    <property type="component" value="Unassembled WGS sequence"/>
</dbReference>
<accession>A0A2M9XZF2</accession>
<proteinExistence type="predicted"/>
<gene>
    <name evidence="1" type="ORF">EHQ30_10275</name>
</gene>
<dbReference type="EMBL" id="RQFP01000001">
    <property type="protein sequence ID" value="TGK96950.1"/>
    <property type="molecule type" value="Genomic_DNA"/>
</dbReference>
<keyword evidence="2" id="KW-1185">Reference proteome</keyword>
<dbReference type="InterPro" id="IPR024079">
    <property type="entry name" value="MetalloPept_cat_dom_sf"/>
</dbReference>
<dbReference type="AlphaFoldDB" id="A0A2M9XZF2"/>
<dbReference type="Gene3D" id="3.40.390.10">
    <property type="entry name" value="Collagenase (Catalytic Domain)"/>
    <property type="match status" value="1"/>
</dbReference>
<comment type="caution">
    <text evidence="1">The sequence shown here is derived from an EMBL/GenBank/DDBJ whole genome shotgun (WGS) entry which is preliminary data.</text>
</comment>